<accession>A0A643BZC8</accession>
<dbReference type="AlphaFoldDB" id="A0A643BZC8"/>
<protein>
    <recommendedName>
        <fullName evidence="1">LTD domain-containing protein</fullName>
    </recommendedName>
</protein>
<feature type="domain" description="LTD" evidence="1">
    <location>
        <begin position="5"/>
        <end position="147"/>
    </location>
</feature>
<sequence>MEKKNEFQNQEYAFVSCLPLLHITCSHALGDIKIAEVNVKGLFVKLINSSFDKELEIGNHILQQNVDGQRASLYQFLPNIIMQANFTVTIFSIKKKYRAVASSHEDCQEVRSLQSCDKTEVLICKSVEECAINTERVYDQTETEWLDMNLTKAETVYHSTNRKLYDIRKLPTKVKDAESELTYIVVTVKITTTGVRTINLSKT</sequence>
<keyword evidence="3" id="KW-1185">Reference proteome</keyword>
<evidence type="ECO:0000313" key="3">
    <source>
        <dbReference type="Proteomes" id="UP000437017"/>
    </source>
</evidence>
<evidence type="ECO:0000259" key="1">
    <source>
        <dbReference type="PROSITE" id="PS51841"/>
    </source>
</evidence>
<dbReference type="EMBL" id="SGJD01003448">
    <property type="protein sequence ID" value="KAB0392915.1"/>
    <property type="molecule type" value="Genomic_DNA"/>
</dbReference>
<dbReference type="InterPro" id="IPR001322">
    <property type="entry name" value="Lamin_tail_dom"/>
</dbReference>
<dbReference type="InterPro" id="IPR042840">
    <property type="entry name" value="LMNTD1"/>
</dbReference>
<dbReference type="GO" id="GO:0005635">
    <property type="term" value="C:nuclear envelope"/>
    <property type="evidence" value="ECO:0007669"/>
    <property type="project" value="TreeGrafter"/>
</dbReference>
<dbReference type="PROSITE" id="PS51841">
    <property type="entry name" value="LTD"/>
    <property type="match status" value="1"/>
</dbReference>
<dbReference type="GO" id="GO:0005737">
    <property type="term" value="C:cytoplasm"/>
    <property type="evidence" value="ECO:0007669"/>
    <property type="project" value="TreeGrafter"/>
</dbReference>
<name>A0A643BZC8_BALPH</name>
<dbReference type="InterPro" id="IPR036415">
    <property type="entry name" value="Lamin_tail_dom_sf"/>
</dbReference>
<dbReference type="Gene3D" id="2.60.40.1260">
    <property type="entry name" value="Lamin Tail domain"/>
    <property type="match status" value="1"/>
</dbReference>
<comment type="caution">
    <text evidence="2">The sequence shown here is derived from an EMBL/GenBank/DDBJ whole genome shotgun (WGS) entry which is preliminary data.</text>
</comment>
<dbReference type="SUPFAM" id="SSF74853">
    <property type="entry name" value="Lamin A/C globular tail domain"/>
    <property type="match status" value="1"/>
</dbReference>
<dbReference type="Proteomes" id="UP000437017">
    <property type="component" value="Unassembled WGS sequence"/>
</dbReference>
<dbReference type="PANTHER" id="PTHR47012:SF1">
    <property type="entry name" value="LAMIN TAIL DOMAIN-CONTAINING PROTEIN 1"/>
    <property type="match status" value="1"/>
</dbReference>
<dbReference type="OrthoDB" id="102442at2759"/>
<evidence type="ECO:0000313" key="2">
    <source>
        <dbReference type="EMBL" id="KAB0392915.1"/>
    </source>
</evidence>
<dbReference type="PANTHER" id="PTHR47012">
    <property type="entry name" value="LAMIN TAIL DOMAIN-CONTAINING PROTEIN 1"/>
    <property type="match status" value="1"/>
</dbReference>
<proteinExistence type="predicted"/>
<organism evidence="2 3">
    <name type="scientific">Balaenoptera physalus</name>
    <name type="common">Fin whale</name>
    <name type="synonym">Balaena physalus</name>
    <dbReference type="NCBI Taxonomy" id="9770"/>
    <lineage>
        <taxon>Eukaryota</taxon>
        <taxon>Metazoa</taxon>
        <taxon>Chordata</taxon>
        <taxon>Craniata</taxon>
        <taxon>Vertebrata</taxon>
        <taxon>Euteleostomi</taxon>
        <taxon>Mammalia</taxon>
        <taxon>Eutheria</taxon>
        <taxon>Laurasiatheria</taxon>
        <taxon>Artiodactyla</taxon>
        <taxon>Whippomorpha</taxon>
        <taxon>Cetacea</taxon>
        <taxon>Mysticeti</taxon>
        <taxon>Balaenopteridae</taxon>
        <taxon>Balaenoptera</taxon>
    </lineage>
</organism>
<gene>
    <name evidence="2" type="ORF">E2I00_001418</name>
</gene>
<reference evidence="2 3" key="1">
    <citation type="journal article" date="2019" name="PLoS ONE">
        <title>Genomic analyses reveal an absence of contemporary introgressive admixture between fin whales and blue whales, despite known hybrids.</title>
        <authorList>
            <person name="Westbury M.V."/>
            <person name="Petersen B."/>
            <person name="Lorenzen E.D."/>
        </authorList>
    </citation>
    <scope>NUCLEOTIDE SEQUENCE [LARGE SCALE GENOMIC DNA]</scope>
    <source>
        <strain evidence="2">FinWhale-01</strain>
    </source>
</reference>